<dbReference type="InterPro" id="IPR035093">
    <property type="entry name" value="RelE/ParE_toxin_dom_sf"/>
</dbReference>
<protein>
    <submittedName>
        <fullName evidence="2">Plasmid stabilization system protein ParE</fullName>
    </submittedName>
</protein>
<dbReference type="InterPro" id="IPR007712">
    <property type="entry name" value="RelE/ParE_toxin"/>
</dbReference>
<proteinExistence type="predicted"/>
<name>A0A7W7YE96_9BACT</name>
<reference evidence="2 3" key="1">
    <citation type="submission" date="2020-08" db="EMBL/GenBank/DDBJ databases">
        <title>Genomic Encyclopedia of Type Strains, Phase IV (KMG-IV): sequencing the most valuable type-strain genomes for metagenomic binning, comparative biology and taxonomic classification.</title>
        <authorList>
            <person name="Goeker M."/>
        </authorList>
    </citation>
    <scope>NUCLEOTIDE SEQUENCE [LARGE SCALE GENOMIC DNA]</scope>
    <source>
        <strain evidence="2 3">DSM 12252</strain>
    </source>
</reference>
<evidence type="ECO:0000313" key="3">
    <source>
        <dbReference type="Proteomes" id="UP000590740"/>
    </source>
</evidence>
<keyword evidence="3" id="KW-1185">Reference proteome</keyword>
<gene>
    <name evidence="2" type="ORF">HNQ65_004099</name>
</gene>
<evidence type="ECO:0000313" key="2">
    <source>
        <dbReference type="EMBL" id="MBB5034494.1"/>
    </source>
</evidence>
<dbReference type="Gene3D" id="3.30.2310.20">
    <property type="entry name" value="RelE-like"/>
    <property type="match status" value="1"/>
</dbReference>
<accession>A0A7W7YE96</accession>
<organism evidence="2 3">
    <name type="scientific">Prosthecobacter vanneervenii</name>
    <dbReference type="NCBI Taxonomy" id="48466"/>
    <lineage>
        <taxon>Bacteria</taxon>
        <taxon>Pseudomonadati</taxon>
        <taxon>Verrucomicrobiota</taxon>
        <taxon>Verrucomicrobiia</taxon>
        <taxon>Verrucomicrobiales</taxon>
        <taxon>Verrucomicrobiaceae</taxon>
        <taxon>Prosthecobacter</taxon>
    </lineage>
</organism>
<dbReference type="Proteomes" id="UP000590740">
    <property type="component" value="Unassembled WGS sequence"/>
</dbReference>
<comment type="caution">
    <text evidence="2">The sequence shown here is derived from an EMBL/GenBank/DDBJ whole genome shotgun (WGS) entry which is preliminary data.</text>
</comment>
<dbReference type="EMBL" id="JACHIG010000010">
    <property type="protein sequence ID" value="MBB5034494.1"/>
    <property type="molecule type" value="Genomic_DNA"/>
</dbReference>
<dbReference type="Pfam" id="PF05016">
    <property type="entry name" value="ParE_toxin"/>
    <property type="match status" value="1"/>
</dbReference>
<sequence length="96" mass="11584">MIYTSEARLELNEAGAYYRRISKELAQEFKQRLVAALEAIRRNPETWRRLDEKYRRKLLKQFPYGVIYHQPEADCIEVVAVMHLNREPDYWRGRIG</sequence>
<evidence type="ECO:0000256" key="1">
    <source>
        <dbReference type="ARBA" id="ARBA00022649"/>
    </source>
</evidence>
<keyword evidence="1" id="KW-1277">Toxin-antitoxin system</keyword>
<dbReference type="AlphaFoldDB" id="A0A7W7YE96"/>